<evidence type="ECO:0000313" key="2">
    <source>
        <dbReference type="EMBL" id="KAB2683154.1"/>
    </source>
</evidence>
<dbReference type="AlphaFoldDB" id="A0A6L3YJR6"/>
<evidence type="ECO:0000313" key="3">
    <source>
        <dbReference type="Proteomes" id="UP000430843"/>
    </source>
</evidence>
<proteinExistence type="predicted"/>
<dbReference type="EMBL" id="WBWA01000006">
    <property type="protein sequence ID" value="KAB2665784.1"/>
    <property type="molecule type" value="Genomic_DNA"/>
</dbReference>
<evidence type="ECO:0000313" key="4">
    <source>
        <dbReference type="Proteomes" id="UP000481643"/>
    </source>
</evidence>
<accession>A0A6L3YJR6</accession>
<dbReference type="Proteomes" id="UP000481643">
    <property type="component" value="Unassembled WGS sequence"/>
</dbReference>
<sequence>MAANKSLLFLCKNACKRGIPHLSLHALPLPHDIWCKEWQIRVEVESLQRRNEWHWLPRAGLGPQQQFLQWA</sequence>
<evidence type="ECO:0000313" key="1">
    <source>
        <dbReference type="EMBL" id="KAB2665784.1"/>
    </source>
</evidence>
<dbReference type="EMBL" id="WBVX01000017">
    <property type="protein sequence ID" value="KAB2683154.1"/>
    <property type="molecule type" value="Genomic_DNA"/>
</dbReference>
<comment type="caution">
    <text evidence="2">The sequence shown here is derived from an EMBL/GenBank/DDBJ whole genome shotgun (WGS) entry which is preliminary data.</text>
</comment>
<gene>
    <name evidence="1" type="ORF">F9K91_09070</name>
    <name evidence="2" type="ORF">F9L08_16200</name>
</gene>
<keyword evidence="3" id="KW-1185">Reference proteome</keyword>
<reference evidence="3 4" key="1">
    <citation type="submission" date="2019-09" db="EMBL/GenBank/DDBJ databases">
        <title>Taxonomic organization of the family Brucellaceae based on a phylogenomic approach.</title>
        <authorList>
            <person name="Leclercq S."/>
            <person name="Cloeckaert A."/>
            <person name="Zygmunt M.S."/>
        </authorList>
    </citation>
    <scope>NUCLEOTIDE SEQUENCE [LARGE SCALE GENOMIC DNA]</scope>
    <source>
        <strain evidence="1 3">LMG 18957</strain>
        <strain evidence="2 4">WS1830</strain>
    </source>
</reference>
<dbReference type="Proteomes" id="UP000430843">
    <property type="component" value="Unassembled WGS sequence"/>
</dbReference>
<protein>
    <submittedName>
        <fullName evidence="2">Uncharacterized protein</fullName>
    </submittedName>
</protein>
<name>A0A6L3YJR6_9HYPH</name>
<organism evidence="2 4">
    <name type="scientific">Brucella tritici</name>
    <dbReference type="NCBI Taxonomy" id="94626"/>
    <lineage>
        <taxon>Bacteria</taxon>
        <taxon>Pseudomonadati</taxon>
        <taxon>Pseudomonadota</taxon>
        <taxon>Alphaproteobacteria</taxon>
        <taxon>Hyphomicrobiales</taxon>
        <taxon>Brucellaceae</taxon>
        <taxon>Brucella/Ochrobactrum group</taxon>
        <taxon>Brucella</taxon>
    </lineage>
</organism>